<feature type="transmembrane region" description="Helical" evidence="1">
    <location>
        <begin position="12"/>
        <end position="31"/>
    </location>
</feature>
<name>A0A6J7L0J8_9ZZZZ</name>
<accession>A0A6J7L0J8</accession>
<proteinExistence type="predicted"/>
<organism evidence="2">
    <name type="scientific">freshwater metagenome</name>
    <dbReference type="NCBI Taxonomy" id="449393"/>
    <lineage>
        <taxon>unclassified sequences</taxon>
        <taxon>metagenomes</taxon>
        <taxon>ecological metagenomes</taxon>
    </lineage>
</organism>
<dbReference type="EMBL" id="CAFBNE010000079">
    <property type="protein sequence ID" value="CAB4961475.1"/>
    <property type="molecule type" value="Genomic_DNA"/>
</dbReference>
<evidence type="ECO:0000256" key="1">
    <source>
        <dbReference type="SAM" id="Phobius"/>
    </source>
</evidence>
<gene>
    <name evidence="2" type="ORF">UFOPK3772_02231</name>
</gene>
<keyword evidence="1" id="KW-1133">Transmembrane helix</keyword>
<sequence length="59" mass="6051">MLNSVGYIDAGTGSYLLAAIASGAAGSWFFLRSQMAKLRGRGKSAASTDQAPEPTPTDS</sequence>
<protein>
    <submittedName>
        <fullName evidence="2">Unannotated protein</fullName>
    </submittedName>
</protein>
<keyword evidence="1" id="KW-0472">Membrane</keyword>
<evidence type="ECO:0000313" key="2">
    <source>
        <dbReference type="EMBL" id="CAB4961475.1"/>
    </source>
</evidence>
<reference evidence="2" key="1">
    <citation type="submission" date="2020-05" db="EMBL/GenBank/DDBJ databases">
        <authorList>
            <person name="Chiriac C."/>
            <person name="Salcher M."/>
            <person name="Ghai R."/>
            <person name="Kavagutti S V."/>
        </authorList>
    </citation>
    <scope>NUCLEOTIDE SEQUENCE</scope>
</reference>
<dbReference type="AlphaFoldDB" id="A0A6J7L0J8"/>
<keyword evidence="1" id="KW-0812">Transmembrane</keyword>